<dbReference type="RefSeq" id="WP_004720932.1">
    <property type="nucleotide sequence ID" value="NZ_CCYO01000006.1"/>
</dbReference>
<dbReference type="KEGG" id="yrb:UGYR_04215"/>
<protein>
    <submittedName>
        <fullName evidence="4">ABC transporter, periplasmic substrate-binding protein</fullName>
    </submittedName>
    <submittedName>
        <fullName evidence="5">Putative substrate-binding transport protein</fullName>
    </submittedName>
</protein>
<dbReference type="GeneID" id="66880043"/>
<dbReference type="PATRIC" id="fig|29486.45.peg.913"/>
<feature type="domain" description="Solute-binding protein family 5" evidence="3">
    <location>
        <begin position="99"/>
        <end position="505"/>
    </location>
</feature>
<dbReference type="InterPro" id="IPR030678">
    <property type="entry name" value="Peptide/Ni-bd"/>
</dbReference>
<name>A0A0A8VIC4_YERRU</name>
<sequence>MFLRILTALIAAIFSFGLHAETLNESVAFSLLGNPKYASDFTQFDYVNPAAPKGGDVTLATIGTFDNFNVYALRGVAAVGSERLYDSLFATSDDEVGGYYPLVAESARYPADMHWVEININPRARFHDNQPITANDVAFTFKKFMTEGVPQFRTTFKGVDVKAISRLTVRIEFPQPSKDQLLSLIGLPILPAHYWQNHKLSDPLSKPPLGSGPYRVGDYRIGQYLTYQRVRDYWAANLPVNRGLYNFDTIRYDYYLDDKVALEAFKAGAFDLREETSPKSWATQYVGSNFAKNYIIKQDLADKSAQNTRWLAFNIQRPLFADRRVRQALTLAFDFDWMNKAFYFNSYQRTNSFFQNTQYAAQGYPDSAELAWLAPLKGKIPPEVFEKIYQPPSSNGSGNDRDNLLKARELLQQAGWEVKNQRLINNKTGQPFTFELLLLSGSNFQYVQPFRHNLQRLGITMNIREVDSSQFLNRLRNRDFDMLPAVYPAFTYPSTYLRLYWSSDYINSTYNRPGVSDVAIDSLIKQIINHQDQPEALVSLGRALDRVLTWNNFMIPMWYSNHTRFAYWDKFSMPAVRPTYSLGFDSWWFDVNKAANLPAERR</sequence>
<reference evidence="4" key="1">
    <citation type="journal article" date="2015" name="Genome Announc.">
        <title>Complete Genome Sequence of Yersinia ruckeri Strain CSF007-82, Etiologic Agent of Red Mouth Disease in Salmonid Fish.</title>
        <authorList>
            <person name="Nelson M.C."/>
            <person name="LaPatra S.E."/>
            <person name="Welch T.J."/>
            <person name="Graf J."/>
        </authorList>
    </citation>
    <scope>NUCLEOTIDE SEQUENCE</scope>
    <source>
        <strain evidence="4">CSF007-82</strain>
    </source>
</reference>
<dbReference type="InterPro" id="IPR000914">
    <property type="entry name" value="SBP_5_dom"/>
</dbReference>
<dbReference type="GO" id="GO:1904680">
    <property type="term" value="F:peptide transmembrane transporter activity"/>
    <property type="evidence" value="ECO:0007669"/>
    <property type="project" value="TreeGrafter"/>
</dbReference>
<evidence type="ECO:0000259" key="3">
    <source>
        <dbReference type="Pfam" id="PF00496"/>
    </source>
</evidence>
<evidence type="ECO:0000313" key="4">
    <source>
        <dbReference type="EMBL" id="CEK28123.1"/>
    </source>
</evidence>
<reference evidence="5 6" key="2">
    <citation type="submission" date="2018-06" db="EMBL/GenBank/DDBJ databases">
        <authorList>
            <consortium name="Pathogen Informatics"/>
            <person name="Doyle S."/>
        </authorList>
    </citation>
    <scope>NUCLEOTIDE SEQUENCE [LARGE SCALE GENOMIC DNA]</scope>
    <source>
        <strain evidence="5 6">NCTC10476</strain>
    </source>
</reference>
<dbReference type="PANTHER" id="PTHR30290">
    <property type="entry name" value="PERIPLASMIC BINDING COMPONENT OF ABC TRANSPORTER"/>
    <property type="match status" value="1"/>
</dbReference>
<dbReference type="Gene3D" id="3.10.105.10">
    <property type="entry name" value="Dipeptide-binding Protein, Domain 3"/>
    <property type="match status" value="1"/>
</dbReference>
<feature type="signal peptide" evidence="2">
    <location>
        <begin position="1"/>
        <end position="20"/>
    </location>
</feature>
<dbReference type="STRING" id="29486.UGYR_04215"/>
<organism evidence="4">
    <name type="scientific">Yersinia ruckeri</name>
    <dbReference type="NCBI Taxonomy" id="29486"/>
    <lineage>
        <taxon>Bacteria</taxon>
        <taxon>Pseudomonadati</taxon>
        <taxon>Pseudomonadota</taxon>
        <taxon>Gammaproteobacteria</taxon>
        <taxon>Enterobacterales</taxon>
        <taxon>Yersiniaceae</taxon>
        <taxon>Yersinia</taxon>
    </lineage>
</organism>
<dbReference type="Proteomes" id="UP000255169">
    <property type="component" value="Unassembled WGS sequence"/>
</dbReference>
<evidence type="ECO:0000313" key="6">
    <source>
        <dbReference type="Proteomes" id="UP000255169"/>
    </source>
</evidence>
<dbReference type="InterPro" id="IPR039424">
    <property type="entry name" value="SBP_5"/>
</dbReference>
<dbReference type="GO" id="GO:0043190">
    <property type="term" value="C:ATP-binding cassette (ABC) transporter complex"/>
    <property type="evidence" value="ECO:0007669"/>
    <property type="project" value="InterPro"/>
</dbReference>
<dbReference type="GO" id="GO:0030288">
    <property type="term" value="C:outer membrane-bounded periplasmic space"/>
    <property type="evidence" value="ECO:0007669"/>
    <property type="project" value="TreeGrafter"/>
</dbReference>
<dbReference type="CDD" id="cd08497">
    <property type="entry name" value="MbnE-like"/>
    <property type="match status" value="1"/>
</dbReference>
<dbReference type="FunFam" id="3.10.105.10:FF:000005">
    <property type="entry name" value="ABC transporter substrate-binding protein"/>
    <property type="match status" value="1"/>
</dbReference>
<evidence type="ECO:0000313" key="5">
    <source>
        <dbReference type="EMBL" id="SUQ37328.1"/>
    </source>
</evidence>
<dbReference type="Gene3D" id="3.40.190.10">
    <property type="entry name" value="Periplasmic binding protein-like II"/>
    <property type="match status" value="1"/>
</dbReference>
<dbReference type="AlphaFoldDB" id="A0A0A8VIC4"/>
<feature type="chain" id="PRO_5033218343" evidence="2">
    <location>
        <begin position="21"/>
        <end position="602"/>
    </location>
</feature>
<dbReference type="EMBL" id="UHJG01000002">
    <property type="protein sequence ID" value="SUQ37328.1"/>
    <property type="molecule type" value="Genomic_DNA"/>
</dbReference>
<dbReference type="SUPFAM" id="SSF53850">
    <property type="entry name" value="Periplasmic binding protein-like II"/>
    <property type="match status" value="1"/>
</dbReference>
<keyword evidence="1 2" id="KW-0732">Signal</keyword>
<keyword evidence="6" id="KW-1185">Reference proteome</keyword>
<evidence type="ECO:0000256" key="2">
    <source>
        <dbReference type="SAM" id="SignalP"/>
    </source>
</evidence>
<dbReference type="PANTHER" id="PTHR30290:SF64">
    <property type="entry name" value="ABC TRANSPORTER PERIPLASMIC BINDING PROTEIN"/>
    <property type="match status" value="1"/>
</dbReference>
<dbReference type="OrthoDB" id="9803988at2"/>
<gene>
    <name evidence="5" type="primary">appA</name>
    <name evidence="4" type="ORF">CSF007_11905</name>
    <name evidence="5" type="ORF">NCTC10476_03451</name>
</gene>
<dbReference type="GO" id="GO:0015833">
    <property type="term" value="P:peptide transport"/>
    <property type="evidence" value="ECO:0007669"/>
    <property type="project" value="TreeGrafter"/>
</dbReference>
<proteinExistence type="predicted"/>
<dbReference type="EMBL" id="LN681231">
    <property type="protein sequence ID" value="CEK28123.1"/>
    <property type="molecule type" value="Genomic_DNA"/>
</dbReference>
<evidence type="ECO:0000256" key="1">
    <source>
        <dbReference type="ARBA" id="ARBA00022729"/>
    </source>
</evidence>
<dbReference type="PIRSF" id="PIRSF002741">
    <property type="entry name" value="MppA"/>
    <property type="match status" value="1"/>
</dbReference>
<accession>A0A0A8VIC4</accession>
<dbReference type="GO" id="GO:0042884">
    <property type="term" value="P:microcin transport"/>
    <property type="evidence" value="ECO:0007669"/>
    <property type="project" value="TreeGrafter"/>
</dbReference>
<dbReference type="Pfam" id="PF00496">
    <property type="entry name" value="SBP_bac_5"/>
    <property type="match status" value="1"/>
</dbReference>